<feature type="coiled-coil region" evidence="7">
    <location>
        <begin position="270"/>
        <end position="311"/>
    </location>
</feature>
<dbReference type="EMBL" id="JAACJJ010000014">
    <property type="protein sequence ID" value="KAF5327699.1"/>
    <property type="molecule type" value="Genomic_DNA"/>
</dbReference>
<feature type="compositionally biased region" description="Basic and acidic residues" evidence="8">
    <location>
        <begin position="252"/>
        <end position="261"/>
    </location>
</feature>
<evidence type="ECO:0000256" key="1">
    <source>
        <dbReference type="ARBA" id="ARBA00004123"/>
    </source>
</evidence>
<evidence type="ECO:0000256" key="8">
    <source>
        <dbReference type="SAM" id="MobiDB-lite"/>
    </source>
</evidence>
<keyword evidence="10" id="KW-1185">Reference proteome</keyword>
<keyword evidence="5 7" id="KW-0175">Coiled coil</keyword>
<feature type="compositionally biased region" description="Acidic residues" evidence="8">
    <location>
        <begin position="153"/>
        <end position="162"/>
    </location>
</feature>
<name>A0A8H5BR50_9AGAR</name>
<dbReference type="PANTHER" id="PTHR13278">
    <property type="entry name" value="ZINC FINGER PROTEIN 830"/>
    <property type="match status" value="1"/>
</dbReference>
<evidence type="ECO:0000256" key="3">
    <source>
        <dbReference type="ARBA" id="ARBA00022771"/>
    </source>
</evidence>
<evidence type="ECO:0008006" key="11">
    <source>
        <dbReference type="Google" id="ProtNLM"/>
    </source>
</evidence>
<feature type="region of interest" description="Disordered" evidence="8">
    <location>
        <begin position="229"/>
        <end position="261"/>
    </location>
</feature>
<evidence type="ECO:0000256" key="4">
    <source>
        <dbReference type="ARBA" id="ARBA00022833"/>
    </source>
</evidence>
<comment type="caution">
    <text evidence="9">The sequence shown here is derived from an EMBL/GenBank/DDBJ whole genome shotgun (WGS) entry which is preliminary data.</text>
</comment>
<protein>
    <recommendedName>
        <fullName evidence="11">Coiled-coil domain-containing protein 16</fullName>
    </recommendedName>
</protein>
<dbReference type="Gene3D" id="3.30.160.60">
    <property type="entry name" value="Classic Zinc Finger"/>
    <property type="match status" value="1"/>
</dbReference>
<feature type="compositionally biased region" description="Low complexity" evidence="8">
    <location>
        <begin position="163"/>
        <end position="183"/>
    </location>
</feature>
<accession>A0A8H5BR50</accession>
<dbReference type="GO" id="GO:0005681">
    <property type="term" value="C:spliceosomal complex"/>
    <property type="evidence" value="ECO:0007669"/>
    <property type="project" value="InterPro"/>
</dbReference>
<gene>
    <name evidence="9" type="ORF">D9619_004510</name>
</gene>
<dbReference type="GO" id="GO:0033260">
    <property type="term" value="P:nuclear DNA replication"/>
    <property type="evidence" value="ECO:0007669"/>
    <property type="project" value="TreeGrafter"/>
</dbReference>
<keyword evidence="6" id="KW-0539">Nucleus</keyword>
<proteinExistence type="predicted"/>
<evidence type="ECO:0000256" key="6">
    <source>
        <dbReference type="ARBA" id="ARBA00023242"/>
    </source>
</evidence>
<sequence>MADVRALLKAKRQEARITHPYASYTTAGQLKCTVCSTPVKHASAWEGHLGSKVHRTNVIRMREEEERQRQVAALQKAREEDEAMDEDADGDDDDEEERADLPPGKRRAPVDEDEGAGNHAEKKRKVEASQSSAPGGFPQDFFSDPLRGPILLPEDDEEDEGDTAGAADASTSQAAATAAPGAPKNEVDLEYERFQHELLATTAAAASSDKRDAFERATVFAEPIAASTDIEGFPPVNAPDSAEAAPQELTGEELRQKKEQEDRELIMDRLLEEERAQEDADTKVQMLKNRIEALRKKREQAKAKKATASSKAS</sequence>
<keyword evidence="2" id="KW-0479">Metal-binding</keyword>
<dbReference type="AlphaFoldDB" id="A0A8H5BR50"/>
<evidence type="ECO:0000313" key="9">
    <source>
        <dbReference type="EMBL" id="KAF5327699.1"/>
    </source>
</evidence>
<feature type="compositionally biased region" description="Acidic residues" evidence="8">
    <location>
        <begin position="80"/>
        <end position="98"/>
    </location>
</feature>
<dbReference type="GO" id="GO:0033314">
    <property type="term" value="P:mitotic DNA replication checkpoint signaling"/>
    <property type="evidence" value="ECO:0007669"/>
    <property type="project" value="TreeGrafter"/>
</dbReference>
<dbReference type="PANTHER" id="PTHR13278:SF0">
    <property type="entry name" value="ZINC FINGER PROTEIN 830"/>
    <property type="match status" value="1"/>
</dbReference>
<keyword evidence="3" id="KW-0863">Zinc-finger</keyword>
<evidence type="ECO:0000256" key="2">
    <source>
        <dbReference type="ARBA" id="ARBA00022723"/>
    </source>
</evidence>
<dbReference type="GO" id="GO:0003676">
    <property type="term" value="F:nucleic acid binding"/>
    <property type="evidence" value="ECO:0007669"/>
    <property type="project" value="InterPro"/>
</dbReference>
<feature type="region of interest" description="Disordered" evidence="8">
    <location>
        <begin position="62"/>
        <end position="190"/>
    </location>
</feature>
<dbReference type="InterPro" id="IPR040050">
    <property type="entry name" value="ZNF830-like"/>
</dbReference>
<evidence type="ECO:0000256" key="5">
    <source>
        <dbReference type="ARBA" id="ARBA00023054"/>
    </source>
</evidence>
<reference evidence="9 10" key="1">
    <citation type="journal article" date="2020" name="ISME J.">
        <title>Uncovering the hidden diversity of litter-decomposition mechanisms in mushroom-forming fungi.</title>
        <authorList>
            <person name="Floudas D."/>
            <person name="Bentzer J."/>
            <person name="Ahren D."/>
            <person name="Johansson T."/>
            <person name="Persson P."/>
            <person name="Tunlid A."/>
        </authorList>
    </citation>
    <scope>NUCLEOTIDE SEQUENCE [LARGE SCALE GENOMIC DNA]</scope>
    <source>
        <strain evidence="9 10">CBS 101986</strain>
    </source>
</reference>
<comment type="subcellular location">
    <subcellularLocation>
        <location evidence="1">Nucleus</location>
    </subcellularLocation>
</comment>
<evidence type="ECO:0000256" key="7">
    <source>
        <dbReference type="SAM" id="Coils"/>
    </source>
</evidence>
<evidence type="ECO:0000313" key="10">
    <source>
        <dbReference type="Proteomes" id="UP000567179"/>
    </source>
</evidence>
<organism evidence="9 10">
    <name type="scientific">Psilocybe cf. subviscida</name>
    <dbReference type="NCBI Taxonomy" id="2480587"/>
    <lineage>
        <taxon>Eukaryota</taxon>
        <taxon>Fungi</taxon>
        <taxon>Dikarya</taxon>
        <taxon>Basidiomycota</taxon>
        <taxon>Agaricomycotina</taxon>
        <taxon>Agaricomycetes</taxon>
        <taxon>Agaricomycetidae</taxon>
        <taxon>Agaricales</taxon>
        <taxon>Agaricineae</taxon>
        <taxon>Strophariaceae</taxon>
        <taxon>Psilocybe</taxon>
    </lineage>
</organism>
<dbReference type="Proteomes" id="UP000567179">
    <property type="component" value="Unassembled WGS sequence"/>
</dbReference>
<keyword evidence="4" id="KW-0862">Zinc</keyword>
<dbReference type="InterPro" id="IPR036236">
    <property type="entry name" value="Znf_C2H2_sf"/>
</dbReference>
<dbReference type="GO" id="GO:0044773">
    <property type="term" value="P:mitotic DNA damage checkpoint signaling"/>
    <property type="evidence" value="ECO:0007669"/>
    <property type="project" value="TreeGrafter"/>
</dbReference>
<dbReference type="GO" id="GO:0008270">
    <property type="term" value="F:zinc ion binding"/>
    <property type="evidence" value="ECO:0007669"/>
    <property type="project" value="UniProtKB-KW"/>
</dbReference>
<dbReference type="OrthoDB" id="77607at2759"/>
<dbReference type="SUPFAM" id="SSF57667">
    <property type="entry name" value="beta-beta-alpha zinc fingers"/>
    <property type="match status" value="1"/>
</dbReference>